<reference evidence="1" key="1">
    <citation type="journal article" date="2020" name="Nature">
        <title>Giant virus diversity and host interactions through global metagenomics.</title>
        <authorList>
            <person name="Schulz F."/>
            <person name="Roux S."/>
            <person name="Paez-Espino D."/>
            <person name="Jungbluth S."/>
            <person name="Walsh D.A."/>
            <person name="Denef V.J."/>
            <person name="McMahon K.D."/>
            <person name="Konstantinidis K.T."/>
            <person name="Eloe-Fadrosh E.A."/>
            <person name="Kyrpides N.C."/>
            <person name="Woyke T."/>
        </authorList>
    </citation>
    <scope>NUCLEOTIDE SEQUENCE</scope>
    <source>
        <strain evidence="1">GVMAG-M-3300023174-24</strain>
    </source>
</reference>
<protein>
    <submittedName>
        <fullName evidence="1">Uncharacterized protein</fullName>
    </submittedName>
</protein>
<evidence type="ECO:0000313" key="1">
    <source>
        <dbReference type="EMBL" id="QHT17201.1"/>
    </source>
</evidence>
<proteinExistence type="predicted"/>
<organism evidence="1">
    <name type="scientific">viral metagenome</name>
    <dbReference type="NCBI Taxonomy" id="1070528"/>
    <lineage>
        <taxon>unclassified sequences</taxon>
        <taxon>metagenomes</taxon>
        <taxon>organismal metagenomes</taxon>
    </lineage>
</organism>
<accession>A0A6C0DL76</accession>
<dbReference type="EMBL" id="MN739632">
    <property type="protein sequence ID" value="QHT17201.1"/>
    <property type="molecule type" value="Genomic_DNA"/>
</dbReference>
<dbReference type="AlphaFoldDB" id="A0A6C0DL76"/>
<name>A0A6C0DL76_9ZZZZ</name>
<sequence>MYAEEYEKVEEQYNDYLDADTYSISEVSSVNSYDKNKKKKYEDAKKADPGYHKLKRFVNAKNGRKRESYEVYTTSCDTGAIIRNAVTGVRFNKFRVGSRAESQFFKTRLATGETGRDGETLYFDSPEEFEKHMRITVSPVIKEKWLEKRMYDLHRE</sequence>